<evidence type="ECO:0000313" key="3">
    <source>
        <dbReference type="Proteomes" id="UP001231189"/>
    </source>
</evidence>
<dbReference type="AlphaFoldDB" id="A0AAD8WKN0"/>
<accession>A0AAD8WKN0</accession>
<dbReference type="SUPFAM" id="SSF56672">
    <property type="entry name" value="DNA/RNA polymerases"/>
    <property type="match status" value="1"/>
</dbReference>
<feature type="domain" description="Reverse transcriptase Ty1/copia-type" evidence="1">
    <location>
        <begin position="11"/>
        <end position="254"/>
    </location>
</feature>
<comment type="caution">
    <text evidence="2">The sequence shown here is derived from an EMBL/GenBank/DDBJ whole genome shotgun (WGS) entry which is preliminary data.</text>
</comment>
<dbReference type="InterPro" id="IPR013103">
    <property type="entry name" value="RVT_2"/>
</dbReference>
<dbReference type="EMBL" id="JAUUTY010000003">
    <property type="protein sequence ID" value="KAK1663833.1"/>
    <property type="molecule type" value="Genomic_DNA"/>
</dbReference>
<proteinExistence type="predicted"/>
<gene>
    <name evidence="2" type="ORF">QYE76_051992</name>
</gene>
<dbReference type="Proteomes" id="UP001231189">
    <property type="component" value="Unassembled WGS sequence"/>
</dbReference>
<organism evidence="2 3">
    <name type="scientific">Lolium multiflorum</name>
    <name type="common">Italian ryegrass</name>
    <name type="synonym">Lolium perenne subsp. multiflorum</name>
    <dbReference type="NCBI Taxonomy" id="4521"/>
    <lineage>
        <taxon>Eukaryota</taxon>
        <taxon>Viridiplantae</taxon>
        <taxon>Streptophyta</taxon>
        <taxon>Embryophyta</taxon>
        <taxon>Tracheophyta</taxon>
        <taxon>Spermatophyta</taxon>
        <taxon>Magnoliopsida</taxon>
        <taxon>Liliopsida</taxon>
        <taxon>Poales</taxon>
        <taxon>Poaceae</taxon>
        <taxon>BOP clade</taxon>
        <taxon>Pooideae</taxon>
        <taxon>Poodae</taxon>
        <taxon>Poeae</taxon>
        <taxon>Poeae Chloroplast Group 2 (Poeae type)</taxon>
        <taxon>Loliodinae</taxon>
        <taxon>Loliinae</taxon>
        <taxon>Lolium</taxon>
    </lineage>
</organism>
<name>A0AAD8WKN0_LOLMU</name>
<dbReference type="InterPro" id="IPR043502">
    <property type="entry name" value="DNA/RNA_pol_sf"/>
</dbReference>
<dbReference type="Pfam" id="PF07727">
    <property type="entry name" value="RVT_2"/>
    <property type="match status" value="1"/>
</dbReference>
<reference evidence="2" key="1">
    <citation type="submission" date="2023-07" db="EMBL/GenBank/DDBJ databases">
        <title>A chromosome-level genome assembly of Lolium multiflorum.</title>
        <authorList>
            <person name="Chen Y."/>
            <person name="Copetti D."/>
            <person name="Kolliker R."/>
            <person name="Studer B."/>
        </authorList>
    </citation>
    <scope>NUCLEOTIDE SEQUENCE</scope>
    <source>
        <strain evidence="2">02402/16</strain>
        <tissue evidence="2">Leaf</tissue>
    </source>
</reference>
<sequence>MHEELNNFNRNDVWTLVERPDHCRNVIGTKWVFKNKQDEHGIVVRYKARLVAQGYSQVEGVDYGETFAPVARLESIRILLAYAAHHGFKLQQMDVKSAFLHGPLHEEVYVKQPPGFEDPHYPEHVLKLKKALYGHKQAPRAWYEHLRELLEDRGFEVGKIDPTLFTKRVNGELFICQLYVDDIIFGSTNSMFNDEFAKLMTDRFEMSMMGELKYFLGFEIKQLQHGTFINQAKYLQDMLTRFGLKGANGIGTPMHLKCQLVLDENGKAVDQKLYRSMIGGSSNQGRKGVAKKPTSKAHWDRLYVTEDGTYTTRDTEWINEEAAIRQAAMEREEQARKTRKASVDSLLRMHATEYHALRQKNPYLKPRSSDDDCFWTEEQHRIMVDIYQTHRTKVCPMRALNLDALQSNVYFHEMMWVSEKLGLLPLMQLRHDYNVEMIHQFYATLHIGKSNDIDIQWMTDNHLYKSSFKNFASVLGYPWFGKNSKKGGHRMHEHGVETDKNKLAPLYKAGGVPGKAKDLYPLYDILLRNFRCNISPSAGNNDALRGGLIILLYHSYLVFHNGEDYMEDQEIDVMNFIFEEMHYALMEKKVQPHAPYIMKLLVHEIKDQGDLLEFVDVHNYGTLRVKKEHVKSMEKVGFTKEEDERILHSTLSRNLINKKVKKLKWYEKIMLCMNVEIHKENYCLYKENQKLKAQNRAILKNQHLLLNDCYHRILAKSGDGP</sequence>
<protein>
    <recommendedName>
        <fullName evidence="1">Reverse transcriptase Ty1/copia-type domain-containing protein</fullName>
    </recommendedName>
</protein>
<evidence type="ECO:0000313" key="2">
    <source>
        <dbReference type="EMBL" id="KAK1663833.1"/>
    </source>
</evidence>
<keyword evidence="3" id="KW-1185">Reference proteome</keyword>
<evidence type="ECO:0000259" key="1">
    <source>
        <dbReference type="Pfam" id="PF07727"/>
    </source>
</evidence>